<name>A0A0H2YSS2_CLOP1</name>
<organism evidence="1 2">
    <name type="scientific">Clostridium perfringens (strain ATCC 13124 / DSM 756 / JCM 1290 / NCIMB 6125 / NCTC 8237 / Type A)</name>
    <dbReference type="NCBI Taxonomy" id="195103"/>
    <lineage>
        <taxon>Bacteria</taxon>
        <taxon>Bacillati</taxon>
        <taxon>Bacillota</taxon>
        <taxon>Clostridia</taxon>
        <taxon>Eubacteriales</taxon>
        <taxon>Clostridiaceae</taxon>
        <taxon>Clostridium</taxon>
    </lineage>
</organism>
<reference evidence="1 2" key="1">
    <citation type="journal article" date="2006" name="Genome Res.">
        <title>Skewed genomic variability in strains of the toxigenic bacterial pathogen, Clostridium perfringens.</title>
        <authorList>
            <person name="Myers G.S."/>
            <person name="Rasko D.A."/>
            <person name="Cheung J.K."/>
            <person name="Ravel J."/>
            <person name="Seshadri R."/>
            <person name="Deboy R.T."/>
            <person name="Ren Q."/>
            <person name="Varga J."/>
            <person name="Awad M.M."/>
            <person name="Brinkac L.M."/>
            <person name="Daugherty S.C."/>
            <person name="Haft D.H."/>
            <person name="Dodson R.J."/>
            <person name="Madupu R."/>
            <person name="Nelson W.C."/>
            <person name="Rosovitz M.J."/>
            <person name="Sullivan S.A."/>
            <person name="Khouri H."/>
            <person name="Dimitrov G.I."/>
            <person name="Watkins K.L."/>
            <person name="Mulligan S."/>
            <person name="Benton J."/>
            <person name="Radune D."/>
            <person name="Fisher D.J."/>
            <person name="Atkins H.S."/>
            <person name="Hiscox T."/>
            <person name="Jost B.H."/>
            <person name="Billington S.J."/>
            <person name="Songer J.G."/>
            <person name="McClane B.A."/>
            <person name="Titball R.W."/>
            <person name="Rood J.I."/>
            <person name="Melville S.B."/>
            <person name="Paulsen I.T."/>
        </authorList>
    </citation>
    <scope>NUCLEOTIDE SEQUENCE [LARGE SCALE GENOMIC DNA]</scope>
    <source>
        <strain evidence="2">ATCC 13124 / DSM 756 / JCM 1290 / NCIMB 6125 / NCTC 8237 / S 107 / Type A</strain>
    </source>
</reference>
<evidence type="ECO:0000313" key="1">
    <source>
        <dbReference type="EMBL" id="ABG84077.1"/>
    </source>
</evidence>
<dbReference type="GO" id="GO:0019546">
    <property type="term" value="P:L-arginine deiminase pathway"/>
    <property type="evidence" value="ECO:0007669"/>
    <property type="project" value="TreeGrafter"/>
</dbReference>
<dbReference type="GO" id="GO:0016990">
    <property type="term" value="F:arginine deiminase activity"/>
    <property type="evidence" value="ECO:0007669"/>
    <property type="project" value="TreeGrafter"/>
</dbReference>
<dbReference type="PANTHER" id="PTHR47271:SF2">
    <property type="entry name" value="ARGININE DEIMINASE"/>
    <property type="match status" value="1"/>
</dbReference>
<dbReference type="AlphaFoldDB" id="A0A0H2YSS2"/>
<keyword evidence="2" id="KW-1185">Reference proteome</keyword>
<sequence>MEIRNNKGYGKLKTVIVCYPCNFKVKGKVQINYPLMYEQYNNFINLISGEGVKVQLLEPIYGENQVFTRDVGFVIGDTLFISSMSNKERIEETKALEKYIKNHNLKVYRMENKIEGGDVIVYENYIFVGLSKRTSLEAIKELKEYINEYNMGYEIIEINFNKEKMLHLDCVFNILGKNQCIISDYLYDKDKIKKRIKTCYNIDKKTSEELGANIVALGDGRILTSNKTVFHILKKADFEVFYLDYSEILKAGGGFTCSTLYFYIE</sequence>
<dbReference type="Pfam" id="PF02274">
    <property type="entry name" value="ADI"/>
    <property type="match status" value="1"/>
</dbReference>
<dbReference type="PANTHER" id="PTHR47271">
    <property type="entry name" value="ARGININE DEIMINASE"/>
    <property type="match status" value="1"/>
</dbReference>
<dbReference type="KEGG" id="cpf:CPF_0329"/>
<dbReference type="SUPFAM" id="SSF55909">
    <property type="entry name" value="Pentein"/>
    <property type="match status" value="1"/>
</dbReference>
<dbReference type="GO" id="GO:0016740">
    <property type="term" value="F:transferase activity"/>
    <property type="evidence" value="ECO:0007669"/>
    <property type="project" value="UniProtKB-KW"/>
</dbReference>
<dbReference type="HOGENOM" id="CLU_057463_2_0_9"/>
<dbReference type="PaxDb" id="195103-CPF_0329"/>
<dbReference type="RefSeq" id="WP_011590146.1">
    <property type="nucleotide sequence ID" value="NC_008261.1"/>
</dbReference>
<accession>A0A0H2YSS2</accession>
<dbReference type="Gene3D" id="3.75.10.10">
    <property type="entry name" value="L-arginine/glycine Amidinotransferase, Chain A"/>
    <property type="match status" value="1"/>
</dbReference>
<evidence type="ECO:0000313" key="2">
    <source>
        <dbReference type="Proteomes" id="UP000001823"/>
    </source>
</evidence>
<dbReference type="Proteomes" id="UP000001823">
    <property type="component" value="Chromosome"/>
</dbReference>
<proteinExistence type="predicted"/>
<protein>
    <submittedName>
        <fullName evidence="1">Amidinotransferase family protein</fullName>
    </submittedName>
</protein>
<dbReference type="STRING" id="195103.CPF_0329"/>
<gene>
    <name evidence="1" type="ordered locus">CPF_0329</name>
</gene>
<dbReference type="EMBL" id="CP000246">
    <property type="protein sequence ID" value="ABG84077.1"/>
    <property type="molecule type" value="Genomic_DNA"/>
</dbReference>
<dbReference type="GeneID" id="93003325"/>
<dbReference type="eggNOG" id="COG1834">
    <property type="taxonomic scope" value="Bacteria"/>
</dbReference>